<feature type="compositionally biased region" description="Basic and acidic residues" evidence="1">
    <location>
        <begin position="29"/>
        <end position="38"/>
    </location>
</feature>
<evidence type="ECO:0000256" key="1">
    <source>
        <dbReference type="SAM" id="MobiDB-lite"/>
    </source>
</evidence>
<name>A0A242WBV3_BACTU</name>
<sequence length="449" mass="50232">MKNMKKVALVGASVAVASSLVGCSWFGGNDEKVKDSAKTSHTQKKNNKQAEKDDVKKEETKNTDPIVVIEEQTPEPQIIENTDSLTVAEPKEINSILKQKSNKQILVDNSRFRASIDSNLVGSSYKGENFNEGKRYRFNQNYNKDTKETIVSTLTPLNKEGVIVSTSNNSEIGESGEWKIVKPSKPVNYNGEGDYTTVNELTDYGNKEDKNKPLIQVNKIINDGSGNIQDGKTIETGGTKPEEKPETTKPEEKPETTKPEEKPETTKPEEKPETTKPEEKPETTKPEEKPETTKPEEKPETTKPEEKPETTKPEGKPETTKPEEKPETTKPEEKPETTKPEEKPETTKPEEKPETTKPEEKPETTKPEEKPETTKPEEKPETTKPEEKPETTKPEEKPETTKPEEKPETTKPEEKPDVDEDLKLPVVDVGDGEIGKSEVTDAGTIFKKQ</sequence>
<organism evidence="2 3">
    <name type="scientific">Bacillus thuringiensis serovar mexicanensis</name>
    <dbReference type="NCBI Taxonomy" id="180868"/>
    <lineage>
        <taxon>Bacteria</taxon>
        <taxon>Bacillati</taxon>
        <taxon>Bacillota</taxon>
        <taxon>Bacilli</taxon>
        <taxon>Bacillales</taxon>
        <taxon>Bacillaceae</taxon>
        <taxon>Bacillus</taxon>
        <taxon>Bacillus cereus group</taxon>
    </lineage>
</organism>
<dbReference type="PRINTS" id="PR01217">
    <property type="entry name" value="PRICHEXTENSN"/>
</dbReference>
<dbReference type="AlphaFoldDB" id="A0A242WBV3"/>
<reference evidence="2 3" key="1">
    <citation type="submission" date="2016-10" db="EMBL/GenBank/DDBJ databases">
        <title>Comparative genomics of Bacillus thuringiensis reveals a path to pathogens against multiple invertebrate hosts.</title>
        <authorList>
            <person name="Zheng J."/>
            <person name="Gao Q."/>
            <person name="Liu H."/>
            <person name="Peng D."/>
            <person name="Ruan L."/>
            <person name="Sun M."/>
        </authorList>
    </citation>
    <scope>NUCLEOTIDE SEQUENCE [LARGE SCALE GENOMIC DNA]</scope>
    <source>
        <strain evidence="2">BGSC 4AC1</strain>
    </source>
</reference>
<evidence type="ECO:0000313" key="3">
    <source>
        <dbReference type="Proteomes" id="UP000195152"/>
    </source>
</evidence>
<feature type="region of interest" description="Disordered" evidence="1">
    <location>
        <begin position="221"/>
        <end position="449"/>
    </location>
</feature>
<dbReference type="EMBL" id="NFCF01000063">
    <property type="protein sequence ID" value="OTW50815.1"/>
    <property type="molecule type" value="Genomic_DNA"/>
</dbReference>
<feature type="compositionally biased region" description="Basic and acidic residues" evidence="1">
    <location>
        <begin position="48"/>
        <end position="62"/>
    </location>
</feature>
<dbReference type="PROSITE" id="PS51257">
    <property type="entry name" value="PROKAR_LIPOPROTEIN"/>
    <property type="match status" value="1"/>
</dbReference>
<protein>
    <submittedName>
        <fullName evidence="2">Uncharacterized protein</fullName>
    </submittedName>
</protein>
<comment type="caution">
    <text evidence="2">The sequence shown here is derived from an EMBL/GenBank/DDBJ whole genome shotgun (WGS) entry which is preliminary data.</text>
</comment>
<proteinExistence type="predicted"/>
<dbReference type="RefSeq" id="WP_087963712.1">
    <property type="nucleotide sequence ID" value="NZ_NFCF01000063.1"/>
</dbReference>
<feature type="compositionally biased region" description="Basic and acidic residues" evidence="1">
    <location>
        <begin position="240"/>
        <end position="415"/>
    </location>
</feature>
<gene>
    <name evidence="2" type="ORF">BK699_09710</name>
</gene>
<feature type="region of interest" description="Disordered" evidence="1">
    <location>
        <begin position="25"/>
        <end position="65"/>
    </location>
</feature>
<dbReference type="Proteomes" id="UP000195152">
    <property type="component" value="Unassembled WGS sequence"/>
</dbReference>
<accession>A0A242WBV3</accession>
<evidence type="ECO:0000313" key="2">
    <source>
        <dbReference type="EMBL" id="OTW50815.1"/>
    </source>
</evidence>